<feature type="signal peptide" evidence="3">
    <location>
        <begin position="1"/>
        <end position="16"/>
    </location>
</feature>
<dbReference type="AlphaFoldDB" id="A0A1R2AN46"/>
<keyword evidence="2" id="KW-1133">Transmembrane helix</keyword>
<comment type="caution">
    <text evidence="4">The sequence shown here is derived from an EMBL/GenBank/DDBJ whole genome shotgun (WGS) entry which is preliminary data.</text>
</comment>
<evidence type="ECO:0000313" key="4">
    <source>
        <dbReference type="EMBL" id="OMJ65952.1"/>
    </source>
</evidence>
<feature type="compositionally biased region" description="Polar residues" evidence="1">
    <location>
        <begin position="29"/>
        <end position="47"/>
    </location>
</feature>
<keyword evidence="5" id="KW-1185">Reference proteome</keyword>
<gene>
    <name evidence="4" type="ORF">SteCoe_37378</name>
</gene>
<keyword evidence="2" id="KW-0812">Transmembrane</keyword>
<keyword evidence="2" id="KW-0472">Membrane</keyword>
<keyword evidence="3" id="KW-0732">Signal</keyword>
<dbReference type="EMBL" id="MPUH01001875">
    <property type="protein sequence ID" value="OMJ65952.1"/>
    <property type="molecule type" value="Genomic_DNA"/>
</dbReference>
<evidence type="ECO:0000256" key="2">
    <source>
        <dbReference type="SAM" id="Phobius"/>
    </source>
</evidence>
<name>A0A1R2AN46_9CILI</name>
<feature type="chain" id="PRO_5012255325" evidence="3">
    <location>
        <begin position="17"/>
        <end position="400"/>
    </location>
</feature>
<sequence length="400" mass="46204">MRIVVWLIFIVVLCTGIEDKPISDIKGKNLSSSGVSENQDKNNISKYKTTDAKEDNLDKTISKSQINLEIENIQTNQPDLNNIITNTKVYETNSLNSENDILEQNTLGSKDSIDLVKNKEGNNEDKENVENSKIIQEIIQEQHDNEQNLNENSSKSDVENTLLSEEINNFEEKLVESHLFGYAGNLYSNNTENFHDINDQEFHDDHFHETYEKKSNHVNKNDENIVNIEEKYVHETFENENKNLNFTSNNLNFTSNLNPENIIIAYLILFAETTESNVIKLLKIVRENEISRIGTFYIFSFIAIWLLFPMKKSTVYKITKESDLSSAKTLEKLIDDQYEILKSAIIQKQPTLKEESSDAQYLNLILENLERIKDLEAGFQVQVIDSHKEIWDAIDSRKLP</sequence>
<evidence type="ECO:0000313" key="5">
    <source>
        <dbReference type="Proteomes" id="UP000187209"/>
    </source>
</evidence>
<organism evidence="4 5">
    <name type="scientific">Stentor coeruleus</name>
    <dbReference type="NCBI Taxonomy" id="5963"/>
    <lineage>
        <taxon>Eukaryota</taxon>
        <taxon>Sar</taxon>
        <taxon>Alveolata</taxon>
        <taxon>Ciliophora</taxon>
        <taxon>Postciliodesmatophora</taxon>
        <taxon>Heterotrichea</taxon>
        <taxon>Heterotrichida</taxon>
        <taxon>Stentoridae</taxon>
        <taxon>Stentor</taxon>
    </lineage>
</organism>
<evidence type="ECO:0000256" key="1">
    <source>
        <dbReference type="SAM" id="MobiDB-lite"/>
    </source>
</evidence>
<reference evidence="4 5" key="1">
    <citation type="submission" date="2016-11" db="EMBL/GenBank/DDBJ databases">
        <title>The macronuclear genome of Stentor coeruleus: a giant cell with tiny introns.</title>
        <authorList>
            <person name="Slabodnick M."/>
            <person name="Ruby J.G."/>
            <person name="Reiff S.B."/>
            <person name="Swart E.C."/>
            <person name="Gosai S."/>
            <person name="Prabakaran S."/>
            <person name="Witkowska E."/>
            <person name="Larue G.E."/>
            <person name="Fisher S."/>
            <person name="Freeman R.M."/>
            <person name="Gunawardena J."/>
            <person name="Chu W."/>
            <person name="Stover N.A."/>
            <person name="Gregory B.D."/>
            <person name="Nowacki M."/>
            <person name="Derisi J."/>
            <person name="Roy S.W."/>
            <person name="Marshall W.F."/>
            <person name="Sood P."/>
        </authorList>
    </citation>
    <scope>NUCLEOTIDE SEQUENCE [LARGE SCALE GENOMIC DNA]</scope>
    <source>
        <strain evidence="4">WM001</strain>
    </source>
</reference>
<feature type="region of interest" description="Disordered" evidence="1">
    <location>
        <begin position="27"/>
        <end position="51"/>
    </location>
</feature>
<proteinExistence type="predicted"/>
<feature type="transmembrane region" description="Helical" evidence="2">
    <location>
        <begin position="290"/>
        <end position="308"/>
    </location>
</feature>
<dbReference type="Proteomes" id="UP000187209">
    <property type="component" value="Unassembled WGS sequence"/>
</dbReference>
<accession>A0A1R2AN46</accession>
<evidence type="ECO:0000256" key="3">
    <source>
        <dbReference type="SAM" id="SignalP"/>
    </source>
</evidence>
<protein>
    <submittedName>
        <fullName evidence="4">Uncharacterized protein</fullName>
    </submittedName>
</protein>